<proteinExistence type="inferred from homology"/>
<dbReference type="RefSeq" id="WP_268050055.1">
    <property type="nucleotide sequence ID" value="NZ_JAPQES010000003.1"/>
</dbReference>
<protein>
    <submittedName>
        <fullName evidence="6">ABC transporter ATP-binding protein</fullName>
    </submittedName>
</protein>
<dbReference type="PROSITE" id="PS50893">
    <property type="entry name" value="ABC_TRANSPORTER_2"/>
    <property type="match status" value="1"/>
</dbReference>
<evidence type="ECO:0000256" key="2">
    <source>
        <dbReference type="ARBA" id="ARBA00022448"/>
    </source>
</evidence>
<evidence type="ECO:0000256" key="3">
    <source>
        <dbReference type="ARBA" id="ARBA00022741"/>
    </source>
</evidence>
<evidence type="ECO:0000313" key="6">
    <source>
        <dbReference type="EMBL" id="MCY6371196.1"/>
    </source>
</evidence>
<accession>A0ABT4CQ61</accession>
<evidence type="ECO:0000259" key="5">
    <source>
        <dbReference type="PROSITE" id="PS50893"/>
    </source>
</evidence>
<comment type="similarity">
    <text evidence="1">Belongs to the ABC transporter superfamily.</text>
</comment>
<sequence>MNDVLNVSNVKKIYGSSGNICRALNDVSFVMKKGEFLGIMGPSGAGKTTLLNIVSTVDKATSGCVKINGEDILKITKDKISDFRGKEIGFIFQDFNLLDTLTIKENIALPLTITRVPVKEIEKRIEYLSKKLGISEILNKFPYEVSGGQKQRSAAVRAMIHNPSLILADEPTGALDSKSAEDLLETLNELNSTYEATIMLVTHDPFAASYCNRILFLKDGEIFTEINKGGTRKDFLKKILDVLAVLGGGGSYDVL</sequence>
<dbReference type="InterPro" id="IPR017911">
    <property type="entry name" value="MacB-like_ATP-bd"/>
</dbReference>
<dbReference type="Gene3D" id="3.40.50.300">
    <property type="entry name" value="P-loop containing nucleotide triphosphate hydrolases"/>
    <property type="match status" value="1"/>
</dbReference>
<dbReference type="GO" id="GO:0005524">
    <property type="term" value="F:ATP binding"/>
    <property type="evidence" value="ECO:0007669"/>
    <property type="project" value="UniProtKB-KW"/>
</dbReference>
<dbReference type="EMBL" id="JAPQES010000003">
    <property type="protein sequence ID" value="MCY6371196.1"/>
    <property type="molecule type" value="Genomic_DNA"/>
</dbReference>
<reference evidence="6" key="1">
    <citation type="submission" date="2022-12" db="EMBL/GenBank/DDBJ databases">
        <authorList>
            <person name="Wang J."/>
        </authorList>
    </citation>
    <scope>NUCLEOTIDE SEQUENCE</scope>
    <source>
        <strain evidence="6">HY-42-06</strain>
    </source>
</reference>
<dbReference type="PANTHER" id="PTHR42798:SF7">
    <property type="entry name" value="ALPHA-D-RIBOSE 1-METHYLPHOSPHONATE 5-TRIPHOSPHATE SYNTHASE SUBUNIT PHNL"/>
    <property type="match status" value="1"/>
</dbReference>
<keyword evidence="3" id="KW-0547">Nucleotide-binding</keyword>
<keyword evidence="2" id="KW-0813">Transport</keyword>
<feature type="domain" description="ABC transporter" evidence="5">
    <location>
        <begin position="5"/>
        <end position="244"/>
    </location>
</feature>
<evidence type="ECO:0000313" key="7">
    <source>
        <dbReference type="Proteomes" id="UP001079657"/>
    </source>
</evidence>
<dbReference type="Pfam" id="PF00005">
    <property type="entry name" value="ABC_tran"/>
    <property type="match status" value="1"/>
</dbReference>
<dbReference type="InterPro" id="IPR003439">
    <property type="entry name" value="ABC_transporter-like_ATP-bd"/>
</dbReference>
<comment type="caution">
    <text evidence="6">The sequence shown here is derived from an EMBL/GenBank/DDBJ whole genome shotgun (WGS) entry which is preliminary data.</text>
</comment>
<dbReference type="InterPro" id="IPR003593">
    <property type="entry name" value="AAA+_ATPase"/>
</dbReference>
<dbReference type="PANTHER" id="PTHR42798">
    <property type="entry name" value="LIPOPROTEIN-RELEASING SYSTEM ATP-BINDING PROTEIN LOLD"/>
    <property type="match status" value="1"/>
</dbReference>
<dbReference type="SUPFAM" id="SSF52540">
    <property type="entry name" value="P-loop containing nucleoside triphosphate hydrolases"/>
    <property type="match status" value="1"/>
</dbReference>
<dbReference type="Proteomes" id="UP001079657">
    <property type="component" value="Unassembled WGS sequence"/>
</dbReference>
<keyword evidence="4 6" id="KW-0067">ATP-binding</keyword>
<gene>
    <name evidence="6" type="ORF">OXH55_11170</name>
</gene>
<evidence type="ECO:0000256" key="1">
    <source>
        <dbReference type="ARBA" id="ARBA00005417"/>
    </source>
</evidence>
<evidence type="ECO:0000256" key="4">
    <source>
        <dbReference type="ARBA" id="ARBA00022840"/>
    </source>
</evidence>
<dbReference type="SMART" id="SM00382">
    <property type="entry name" value="AAA"/>
    <property type="match status" value="1"/>
</dbReference>
<keyword evidence="7" id="KW-1185">Reference proteome</keyword>
<dbReference type="CDD" id="cd03255">
    <property type="entry name" value="ABC_MJ0796_LolCDE_FtsE"/>
    <property type="match status" value="1"/>
</dbReference>
<organism evidence="6 7">
    <name type="scientific">Clostridium ganghwense</name>
    <dbReference type="NCBI Taxonomy" id="312089"/>
    <lineage>
        <taxon>Bacteria</taxon>
        <taxon>Bacillati</taxon>
        <taxon>Bacillota</taxon>
        <taxon>Clostridia</taxon>
        <taxon>Eubacteriales</taxon>
        <taxon>Clostridiaceae</taxon>
        <taxon>Clostridium</taxon>
    </lineage>
</organism>
<dbReference type="InterPro" id="IPR027417">
    <property type="entry name" value="P-loop_NTPase"/>
</dbReference>
<name>A0ABT4CQ61_9CLOT</name>